<dbReference type="RefSeq" id="WP_189226790.1">
    <property type="nucleotide sequence ID" value="NZ_BMRG01000018.1"/>
</dbReference>
<protein>
    <submittedName>
        <fullName evidence="3">Hydrolase</fullName>
    </submittedName>
</protein>
<dbReference type="CDD" id="cd00431">
    <property type="entry name" value="cysteine_hydrolases"/>
    <property type="match status" value="1"/>
</dbReference>
<dbReference type="Gene3D" id="3.40.50.850">
    <property type="entry name" value="Isochorismatase-like"/>
    <property type="match status" value="1"/>
</dbReference>
<dbReference type="SUPFAM" id="SSF52499">
    <property type="entry name" value="Isochorismatase-like hydrolases"/>
    <property type="match status" value="1"/>
</dbReference>
<dbReference type="PANTHER" id="PTHR43540">
    <property type="entry name" value="PEROXYUREIDOACRYLATE/UREIDOACRYLATE AMIDOHYDROLASE-RELATED"/>
    <property type="match status" value="1"/>
</dbReference>
<dbReference type="InterPro" id="IPR036380">
    <property type="entry name" value="Isochorismatase-like_sf"/>
</dbReference>
<dbReference type="AlphaFoldDB" id="A0A918EHT1"/>
<dbReference type="Proteomes" id="UP000639606">
    <property type="component" value="Unassembled WGS sequence"/>
</dbReference>
<accession>A0A918EHT1</accession>
<dbReference type="InterPro" id="IPR050272">
    <property type="entry name" value="Isochorismatase-like_hydrls"/>
</dbReference>
<evidence type="ECO:0000259" key="2">
    <source>
        <dbReference type="Pfam" id="PF00857"/>
    </source>
</evidence>
<name>A0A918EHT1_9PSEU</name>
<dbReference type="Pfam" id="PF00857">
    <property type="entry name" value="Isochorismatase"/>
    <property type="match status" value="1"/>
</dbReference>
<dbReference type="EMBL" id="BMRG01000018">
    <property type="protein sequence ID" value="GGP79001.1"/>
    <property type="molecule type" value="Genomic_DNA"/>
</dbReference>
<evidence type="ECO:0000313" key="4">
    <source>
        <dbReference type="Proteomes" id="UP000639606"/>
    </source>
</evidence>
<feature type="domain" description="Isochorismatase-like" evidence="2">
    <location>
        <begin position="14"/>
        <end position="192"/>
    </location>
</feature>
<reference evidence="3" key="2">
    <citation type="submission" date="2020-09" db="EMBL/GenBank/DDBJ databases">
        <authorList>
            <person name="Sun Q."/>
            <person name="Ohkuma M."/>
        </authorList>
    </citation>
    <scope>NUCLEOTIDE SEQUENCE</scope>
    <source>
        <strain evidence="3">JCM 3313</strain>
    </source>
</reference>
<sequence>MTARPRDELDAATSALVLVDFQRGVVDGLGAGVPLGPHPAAEAVANARRVAVALRRRGGLVVLVRGSMGRGGVPFPAPRADVELPPPGGAPAEWTEVVPELADLGSHVVVKHQWGSFYGTELDPLLRRRGVRTVLFGGIATNLGVESAAREAYDRGYEQVLVRDAATAFDAGAHEDAIARVFSLIGRVRTADEVIDALDPPA</sequence>
<proteinExistence type="predicted"/>
<keyword evidence="4" id="KW-1185">Reference proteome</keyword>
<organism evidence="3 4">
    <name type="scientific">Saccharothrix coeruleofusca</name>
    <dbReference type="NCBI Taxonomy" id="33919"/>
    <lineage>
        <taxon>Bacteria</taxon>
        <taxon>Bacillati</taxon>
        <taxon>Actinomycetota</taxon>
        <taxon>Actinomycetes</taxon>
        <taxon>Pseudonocardiales</taxon>
        <taxon>Pseudonocardiaceae</taxon>
        <taxon>Saccharothrix</taxon>
    </lineage>
</organism>
<dbReference type="PANTHER" id="PTHR43540:SF7">
    <property type="entry name" value="ISOCHORISMATASE FAMILY PROTEIN YECD"/>
    <property type="match status" value="1"/>
</dbReference>
<evidence type="ECO:0000256" key="1">
    <source>
        <dbReference type="ARBA" id="ARBA00022801"/>
    </source>
</evidence>
<dbReference type="InterPro" id="IPR000868">
    <property type="entry name" value="Isochorismatase-like_dom"/>
</dbReference>
<keyword evidence="1 3" id="KW-0378">Hydrolase</keyword>
<dbReference type="GO" id="GO:0016787">
    <property type="term" value="F:hydrolase activity"/>
    <property type="evidence" value="ECO:0007669"/>
    <property type="project" value="UniProtKB-KW"/>
</dbReference>
<reference evidence="3" key="1">
    <citation type="journal article" date="2014" name="Int. J. Syst. Evol. Microbiol.">
        <title>Complete genome sequence of Corynebacterium casei LMG S-19264T (=DSM 44701T), isolated from a smear-ripened cheese.</title>
        <authorList>
            <consortium name="US DOE Joint Genome Institute (JGI-PGF)"/>
            <person name="Walter F."/>
            <person name="Albersmeier A."/>
            <person name="Kalinowski J."/>
            <person name="Ruckert C."/>
        </authorList>
    </citation>
    <scope>NUCLEOTIDE SEQUENCE</scope>
    <source>
        <strain evidence="3">JCM 3313</strain>
    </source>
</reference>
<comment type="caution">
    <text evidence="3">The sequence shown here is derived from an EMBL/GenBank/DDBJ whole genome shotgun (WGS) entry which is preliminary data.</text>
</comment>
<evidence type="ECO:0000313" key="3">
    <source>
        <dbReference type="EMBL" id="GGP79001.1"/>
    </source>
</evidence>
<gene>
    <name evidence="3" type="ORF">GCM10010185_61130</name>
</gene>